<reference evidence="1" key="1">
    <citation type="submission" date="2020-05" db="EMBL/GenBank/DDBJ databases">
        <title>Large-scale comparative analyses of tick genomes elucidate their genetic diversity and vector capacities.</title>
        <authorList>
            <person name="Jia N."/>
            <person name="Wang J."/>
            <person name="Shi W."/>
            <person name="Du L."/>
            <person name="Sun Y."/>
            <person name="Zhan W."/>
            <person name="Jiang J."/>
            <person name="Wang Q."/>
            <person name="Zhang B."/>
            <person name="Ji P."/>
            <person name="Sakyi L.B."/>
            <person name="Cui X."/>
            <person name="Yuan T."/>
            <person name="Jiang B."/>
            <person name="Yang W."/>
            <person name="Lam T.T.-Y."/>
            <person name="Chang Q."/>
            <person name="Ding S."/>
            <person name="Wang X."/>
            <person name="Zhu J."/>
            <person name="Ruan X."/>
            <person name="Zhao L."/>
            <person name="Wei J."/>
            <person name="Que T."/>
            <person name="Du C."/>
            <person name="Cheng J."/>
            <person name="Dai P."/>
            <person name="Han X."/>
            <person name="Huang E."/>
            <person name="Gao Y."/>
            <person name="Liu J."/>
            <person name="Shao H."/>
            <person name="Ye R."/>
            <person name="Li L."/>
            <person name="Wei W."/>
            <person name="Wang X."/>
            <person name="Wang C."/>
            <person name="Yang T."/>
            <person name="Huo Q."/>
            <person name="Li W."/>
            <person name="Guo W."/>
            <person name="Chen H."/>
            <person name="Zhou L."/>
            <person name="Ni X."/>
            <person name="Tian J."/>
            <person name="Zhou Y."/>
            <person name="Sheng Y."/>
            <person name="Liu T."/>
            <person name="Pan Y."/>
            <person name="Xia L."/>
            <person name="Li J."/>
            <person name="Zhao F."/>
            <person name="Cao W."/>
        </authorList>
    </citation>
    <scope>NUCLEOTIDE SEQUENCE</scope>
    <source>
        <strain evidence="1">Dsil-2018</strain>
    </source>
</reference>
<organism evidence="1 2">
    <name type="scientific">Dermacentor silvarum</name>
    <name type="common">Tick</name>
    <dbReference type="NCBI Taxonomy" id="543639"/>
    <lineage>
        <taxon>Eukaryota</taxon>
        <taxon>Metazoa</taxon>
        <taxon>Ecdysozoa</taxon>
        <taxon>Arthropoda</taxon>
        <taxon>Chelicerata</taxon>
        <taxon>Arachnida</taxon>
        <taxon>Acari</taxon>
        <taxon>Parasitiformes</taxon>
        <taxon>Ixodida</taxon>
        <taxon>Ixodoidea</taxon>
        <taxon>Ixodidae</taxon>
        <taxon>Rhipicephalinae</taxon>
        <taxon>Dermacentor</taxon>
    </lineage>
</organism>
<protein>
    <submittedName>
        <fullName evidence="1">Uncharacterized protein</fullName>
    </submittedName>
</protein>
<evidence type="ECO:0000313" key="2">
    <source>
        <dbReference type="Proteomes" id="UP000821865"/>
    </source>
</evidence>
<sequence length="317" mass="34719">MHVLSLLEPRWMLAEALIIVTGGLLAAWCWLQVESPAWLIATWDLPRAEGAVLLAAKTNGVDLTKARSTFMLIKEQLRQLGKVYAIEAPIEGIMETIKMRRRAASALLARLTLDAIFIGLMINDVTTGVPWEVAHVVLSTAYFVSICSSMRRYGLRETLSGLMVILSAFSIFEAIAIFTGQQMVTHILHAGMKVAVSGAMSVTLCYTAETFPTAVRSAGISLSHFSGGVGNVVAFAVIALGEPHVFYALSAFMVLLSIAAIQWLPEVLIEGPQRPRSPSQLSERERKAVLLASLDSRRMSSRTRRESTPKEQSKLTY</sequence>
<gene>
    <name evidence="1" type="ORF">HPB49_012546</name>
</gene>
<evidence type="ECO:0000313" key="1">
    <source>
        <dbReference type="EMBL" id="KAH7959624.1"/>
    </source>
</evidence>
<proteinExistence type="predicted"/>
<accession>A0ACB8D5U0</accession>
<dbReference type="Proteomes" id="UP000821865">
    <property type="component" value="Chromosome 3"/>
</dbReference>
<name>A0ACB8D5U0_DERSI</name>
<dbReference type="EMBL" id="CM023472">
    <property type="protein sequence ID" value="KAH7959624.1"/>
    <property type="molecule type" value="Genomic_DNA"/>
</dbReference>
<keyword evidence="2" id="KW-1185">Reference proteome</keyword>
<comment type="caution">
    <text evidence="1">The sequence shown here is derived from an EMBL/GenBank/DDBJ whole genome shotgun (WGS) entry which is preliminary data.</text>
</comment>